<evidence type="ECO:0000256" key="1">
    <source>
        <dbReference type="ARBA" id="ARBA00022490"/>
    </source>
</evidence>
<dbReference type="HAMAP" id="MF_00187">
    <property type="entry name" value="FdhD"/>
    <property type="match status" value="1"/>
</dbReference>
<proteinExistence type="inferred from homology"/>
<comment type="caution">
    <text evidence="3">Lacks conserved residue(s) required for the propagation of feature annotation.</text>
</comment>
<reference evidence="4" key="1">
    <citation type="submission" date="2022-04" db="EMBL/GenBank/DDBJ databases">
        <title>Lysobacter sp. CAU 1642 isolated from sea sand.</title>
        <authorList>
            <person name="Kim W."/>
        </authorList>
    </citation>
    <scope>NUCLEOTIDE SEQUENCE</scope>
    <source>
        <strain evidence="4">CAU 1642</strain>
    </source>
</reference>
<organism evidence="4 5">
    <name type="scientific">Pseudomarimonas salicorniae</name>
    <dbReference type="NCBI Taxonomy" id="2933270"/>
    <lineage>
        <taxon>Bacteria</taxon>
        <taxon>Pseudomonadati</taxon>
        <taxon>Pseudomonadota</taxon>
        <taxon>Gammaproteobacteria</taxon>
        <taxon>Lysobacterales</taxon>
        <taxon>Lysobacteraceae</taxon>
        <taxon>Pseudomarimonas</taxon>
    </lineage>
</organism>
<feature type="active site" description="Cysteine persulfide intermediate" evidence="3">
    <location>
        <position position="115"/>
    </location>
</feature>
<dbReference type="Gene3D" id="3.40.140.10">
    <property type="entry name" value="Cytidine Deaminase, domain 2"/>
    <property type="match status" value="1"/>
</dbReference>
<comment type="similarity">
    <text evidence="3">Belongs to the FdhD family.</text>
</comment>
<name>A0ABT0GHG4_9GAMM</name>
<gene>
    <name evidence="3 4" type="primary">fdhD</name>
    <name evidence="4" type="ORF">M0G41_07380</name>
</gene>
<dbReference type="PANTHER" id="PTHR30592">
    <property type="entry name" value="FORMATE DEHYDROGENASE"/>
    <property type="match status" value="1"/>
</dbReference>
<dbReference type="Pfam" id="PF02634">
    <property type="entry name" value="FdhD-NarQ"/>
    <property type="match status" value="1"/>
</dbReference>
<dbReference type="PANTHER" id="PTHR30592:SF1">
    <property type="entry name" value="SULFUR CARRIER PROTEIN FDHD"/>
    <property type="match status" value="1"/>
</dbReference>
<comment type="caution">
    <text evidence="4">The sequence shown here is derived from an EMBL/GenBank/DDBJ whole genome shotgun (WGS) entry which is preliminary data.</text>
</comment>
<evidence type="ECO:0000313" key="4">
    <source>
        <dbReference type="EMBL" id="MCK7593487.1"/>
    </source>
</evidence>
<dbReference type="EMBL" id="JALNMH010000005">
    <property type="protein sequence ID" value="MCK7593487.1"/>
    <property type="molecule type" value="Genomic_DNA"/>
</dbReference>
<keyword evidence="5" id="KW-1185">Reference proteome</keyword>
<dbReference type="InterPro" id="IPR003786">
    <property type="entry name" value="FdhD"/>
</dbReference>
<dbReference type="Proteomes" id="UP001431449">
    <property type="component" value="Unassembled WGS sequence"/>
</dbReference>
<dbReference type="SUPFAM" id="SSF53927">
    <property type="entry name" value="Cytidine deaminase-like"/>
    <property type="match status" value="1"/>
</dbReference>
<dbReference type="RefSeq" id="WP_248207108.1">
    <property type="nucleotide sequence ID" value="NZ_JALNMH010000005.1"/>
</dbReference>
<keyword evidence="1 3" id="KW-0963">Cytoplasm</keyword>
<dbReference type="PIRSF" id="PIRSF015626">
    <property type="entry name" value="FdhD"/>
    <property type="match status" value="1"/>
</dbReference>
<comment type="function">
    <text evidence="3">Required for formate dehydrogenase (FDH) activity. Acts as a sulfur carrier protein that transfers sulfur from IscS to the molybdenum cofactor prior to its insertion into FDH.</text>
</comment>
<evidence type="ECO:0000256" key="3">
    <source>
        <dbReference type="HAMAP-Rule" id="MF_00187"/>
    </source>
</evidence>
<evidence type="ECO:0000256" key="2">
    <source>
        <dbReference type="ARBA" id="ARBA00023150"/>
    </source>
</evidence>
<dbReference type="Gene3D" id="3.10.20.10">
    <property type="match status" value="1"/>
</dbReference>
<evidence type="ECO:0000313" key="5">
    <source>
        <dbReference type="Proteomes" id="UP001431449"/>
    </source>
</evidence>
<dbReference type="NCBIfam" id="TIGR00129">
    <property type="entry name" value="fdhD_narQ"/>
    <property type="match status" value="1"/>
</dbReference>
<sequence>MAANEDSAFVCRRVLRFGGDERRSEDDRIAEEVPIALRYNGQPFAVMLATPCDIEDFALGFSLSEGLIEAPPQLLGCEIRPLLEGIEVDLRVAEDAPAARLGEASGRLLPGRSGCGLCGARALEDALRLPRPVHTTRRFTLAALRRALGALPSLQPLNAATGAVHAAAWADGAGAIGLLREDIGRHNAVDKLIGALSLSDLPIHEGMLLVTSRASYEIVLKAASAGVGLLAALSAPTALAVDLAERAGLCLVGFARAETCNIYAHAERLLGD</sequence>
<accession>A0ABT0GHG4</accession>
<comment type="subcellular location">
    <subcellularLocation>
        <location evidence="3">Cytoplasm</location>
    </subcellularLocation>
</comment>
<keyword evidence="2 3" id="KW-0501">Molybdenum cofactor biosynthesis</keyword>
<protein>
    <recommendedName>
        <fullName evidence="3">Sulfur carrier protein FdhD</fullName>
    </recommendedName>
</protein>
<dbReference type="InterPro" id="IPR016193">
    <property type="entry name" value="Cytidine_deaminase-like"/>
</dbReference>